<name>A0A9P6EZA6_9FUNG</name>
<sequence>MSSRIETIEGVPTSNAYDFHHAALSADLMISASASTTPVFQTNPDKVNMVPVQSFQQPHQQLLQQQRPLQQSHLNPQQAHQSSALPTSDSQQGQLLTPAGSEYYSTDYTQYMSPMGVHADTSEAAMVVTDPFDDEE</sequence>
<proteinExistence type="predicted"/>
<protein>
    <submittedName>
        <fullName evidence="2">Uncharacterized protein</fullName>
    </submittedName>
</protein>
<dbReference type="OrthoDB" id="5344169at2759"/>
<feature type="compositionally biased region" description="Polar residues" evidence="1">
    <location>
        <begin position="75"/>
        <end position="95"/>
    </location>
</feature>
<feature type="region of interest" description="Disordered" evidence="1">
    <location>
        <begin position="56"/>
        <end position="99"/>
    </location>
</feature>
<dbReference type="AlphaFoldDB" id="A0A9P6EZA6"/>
<keyword evidence="3" id="KW-1185">Reference proteome</keyword>
<comment type="caution">
    <text evidence="2">The sequence shown here is derived from an EMBL/GenBank/DDBJ whole genome shotgun (WGS) entry which is preliminary data.</text>
</comment>
<organism evidence="2 3">
    <name type="scientific">Lunasporangiospora selenospora</name>
    <dbReference type="NCBI Taxonomy" id="979761"/>
    <lineage>
        <taxon>Eukaryota</taxon>
        <taxon>Fungi</taxon>
        <taxon>Fungi incertae sedis</taxon>
        <taxon>Mucoromycota</taxon>
        <taxon>Mortierellomycotina</taxon>
        <taxon>Mortierellomycetes</taxon>
        <taxon>Mortierellales</taxon>
        <taxon>Mortierellaceae</taxon>
        <taxon>Lunasporangiospora</taxon>
    </lineage>
</organism>
<feature type="compositionally biased region" description="Low complexity" evidence="1">
    <location>
        <begin position="56"/>
        <end position="74"/>
    </location>
</feature>
<gene>
    <name evidence="2" type="ORF">BGW38_009973</name>
</gene>
<dbReference type="EMBL" id="JAABOA010007689">
    <property type="protein sequence ID" value="KAF9538730.1"/>
    <property type="molecule type" value="Genomic_DNA"/>
</dbReference>
<reference evidence="2" key="1">
    <citation type="journal article" date="2020" name="Fungal Divers.">
        <title>Resolving the Mortierellaceae phylogeny through synthesis of multi-gene phylogenetics and phylogenomics.</title>
        <authorList>
            <person name="Vandepol N."/>
            <person name="Liber J."/>
            <person name="Desiro A."/>
            <person name="Na H."/>
            <person name="Kennedy M."/>
            <person name="Barry K."/>
            <person name="Grigoriev I.V."/>
            <person name="Miller A.N."/>
            <person name="O'Donnell K."/>
            <person name="Stajich J.E."/>
            <person name="Bonito G."/>
        </authorList>
    </citation>
    <scope>NUCLEOTIDE SEQUENCE</scope>
    <source>
        <strain evidence="2">KOD1015</strain>
    </source>
</reference>
<evidence type="ECO:0000256" key="1">
    <source>
        <dbReference type="SAM" id="MobiDB-lite"/>
    </source>
</evidence>
<evidence type="ECO:0000313" key="3">
    <source>
        <dbReference type="Proteomes" id="UP000780801"/>
    </source>
</evidence>
<evidence type="ECO:0000313" key="2">
    <source>
        <dbReference type="EMBL" id="KAF9538730.1"/>
    </source>
</evidence>
<accession>A0A9P6EZA6</accession>
<dbReference type="Proteomes" id="UP000780801">
    <property type="component" value="Unassembled WGS sequence"/>
</dbReference>
<feature type="non-terminal residue" evidence="2">
    <location>
        <position position="136"/>
    </location>
</feature>